<evidence type="ECO:0008006" key="3">
    <source>
        <dbReference type="Google" id="ProtNLM"/>
    </source>
</evidence>
<dbReference type="Proteomes" id="UP001501710">
    <property type="component" value="Unassembled WGS sequence"/>
</dbReference>
<accession>A0ABP8C200</accession>
<sequence length="180" mass="19804">MERTRRDLGDDPAEMEPERLTVYGSLHLRSSVLAARASDADLADAHLAEATRAADLLPDPSANHYGMEFGPGNVALHAVSAAVEMEDGAKAIERALPLYEEFPPSLPPVRAGHFWVEVARAWYYQGDRRRALAALRRARGAAPQQVRIHPMVRDLVQTIASAETRPSEDLRAFAAWLGLD</sequence>
<protein>
    <recommendedName>
        <fullName evidence="3">Transcriptional regulator</fullName>
    </recommendedName>
</protein>
<gene>
    <name evidence="1" type="ORF">GCM10022254_31750</name>
</gene>
<organism evidence="1 2">
    <name type="scientific">Actinomadura meridiana</name>
    <dbReference type="NCBI Taxonomy" id="559626"/>
    <lineage>
        <taxon>Bacteria</taxon>
        <taxon>Bacillati</taxon>
        <taxon>Actinomycetota</taxon>
        <taxon>Actinomycetes</taxon>
        <taxon>Streptosporangiales</taxon>
        <taxon>Thermomonosporaceae</taxon>
        <taxon>Actinomadura</taxon>
    </lineage>
</organism>
<dbReference type="EMBL" id="BAABAS010000006">
    <property type="protein sequence ID" value="GAA4232284.1"/>
    <property type="molecule type" value="Genomic_DNA"/>
</dbReference>
<name>A0ABP8C200_9ACTN</name>
<comment type="caution">
    <text evidence="1">The sequence shown here is derived from an EMBL/GenBank/DDBJ whole genome shotgun (WGS) entry which is preliminary data.</text>
</comment>
<keyword evidence="2" id="KW-1185">Reference proteome</keyword>
<dbReference type="RefSeq" id="WP_344896729.1">
    <property type="nucleotide sequence ID" value="NZ_BAABAS010000006.1"/>
</dbReference>
<proteinExistence type="predicted"/>
<reference evidence="2" key="1">
    <citation type="journal article" date="2019" name="Int. J. Syst. Evol. Microbiol.">
        <title>The Global Catalogue of Microorganisms (GCM) 10K type strain sequencing project: providing services to taxonomists for standard genome sequencing and annotation.</title>
        <authorList>
            <consortium name="The Broad Institute Genomics Platform"/>
            <consortium name="The Broad Institute Genome Sequencing Center for Infectious Disease"/>
            <person name="Wu L."/>
            <person name="Ma J."/>
        </authorList>
    </citation>
    <scope>NUCLEOTIDE SEQUENCE [LARGE SCALE GENOMIC DNA]</scope>
    <source>
        <strain evidence="2">JCM 17440</strain>
    </source>
</reference>
<evidence type="ECO:0000313" key="2">
    <source>
        <dbReference type="Proteomes" id="UP001501710"/>
    </source>
</evidence>
<evidence type="ECO:0000313" key="1">
    <source>
        <dbReference type="EMBL" id="GAA4232284.1"/>
    </source>
</evidence>